<gene>
    <name evidence="17" type="ORF">ATI61_108419</name>
</gene>
<feature type="transmembrane region" description="Helical" evidence="13">
    <location>
        <begin position="17"/>
        <end position="39"/>
    </location>
</feature>
<evidence type="ECO:0000313" key="17">
    <source>
        <dbReference type="EMBL" id="REG28876.1"/>
    </source>
</evidence>
<keyword evidence="7" id="KW-0547">Nucleotide-binding</keyword>
<dbReference type="PROSITE" id="PS50113">
    <property type="entry name" value="PAC"/>
    <property type="match status" value="1"/>
</dbReference>
<dbReference type="CDD" id="cd00075">
    <property type="entry name" value="HATPase"/>
    <property type="match status" value="1"/>
</dbReference>
<dbReference type="SUPFAM" id="SSF55874">
    <property type="entry name" value="ATPase domain of HSP90 chaperone/DNA topoisomerase II/histidine kinase"/>
    <property type="match status" value="1"/>
</dbReference>
<dbReference type="Gene3D" id="3.30.565.10">
    <property type="entry name" value="Histidine kinase-like ATPase, C-terminal domain"/>
    <property type="match status" value="1"/>
</dbReference>
<evidence type="ECO:0000256" key="8">
    <source>
        <dbReference type="ARBA" id="ARBA00022777"/>
    </source>
</evidence>
<evidence type="ECO:0000256" key="1">
    <source>
        <dbReference type="ARBA" id="ARBA00000085"/>
    </source>
</evidence>
<dbReference type="EMBL" id="QUMU01000008">
    <property type="protein sequence ID" value="REG28876.1"/>
    <property type="molecule type" value="Genomic_DNA"/>
</dbReference>
<keyword evidence="12 13" id="KW-0472">Membrane</keyword>
<dbReference type="SMART" id="SM00388">
    <property type="entry name" value="HisKA"/>
    <property type="match status" value="1"/>
</dbReference>
<protein>
    <recommendedName>
        <fullName evidence="3">histidine kinase</fullName>
        <ecNumber evidence="3">2.7.13.3</ecNumber>
    </recommendedName>
</protein>
<dbReference type="SMART" id="SM00091">
    <property type="entry name" value="PAS"/>
    <property type="match status" value="1"/>
</dbReference>
<comment type="catalytic activity">
    <reaction evidence="1">
        <text>ATP + protein L-histidine = ADP + protein N-phospho-L-histidine.</text>
        <dbReference type="EC" id="2.7.13.3"/>
    </reaction>
</comment>
<sequence length="443" mass="49215">MSTGLKAGRASTPWRPVAIYAVVAGLWIILSDVLLAGLVRGLGDFVQVQVLKGWLYVAATSVLLYALIRKDTAALRESEARHRASLESMADALFLVDSHGRIVEANKAVLTLFGLEAAGMPTELQRFIELLDIRHPDGSPVAWDALPSQRALKGETVREQELLARRSNGALLHISATASPVVTDMGQVPELAVVVLRDLTELKRLERMRDEFLSTAAHELRTPITTIKGYAQLLDRWTPGGHEPREGKAFRILNRQSDRLTQLVQELLEVSRLQLGRLALRRQRFELGELVADVLERMQGVSSRHRLVLHQEGPVFVDADRERIDQVLVNLFDNAIKYSPEGGDIEVRVASREGTGVVSIRDPGMGIPKERQGQLFERFYRAHAGLESDRGGMGIGLHLSEQIVQRHGGRIWFESEPGKGSTFSFSLALVQQAAQEHEHEARV</sequence>
<dbReference type="PANTHER" id="PTHR42878:SF7">
    <property type="entry name" value="SENSOR HISTIDINE KINASE GLRK"/>
    <property type="match status" value="1"/>
</dbReference>
<evidence type="ECO:0000256" key="4">
    <source>
        <dbReference type="ARBA" id="ARBA00022553"/>
    </source>
</evidence>
<dbReference type="InterPro" id="IPR036890">
    <property type="entry name" value="HATPase_C_sf"/>
</dbReference>
<dbReference type="Pfam" id="PF00512">
    <property type="entry name" value="HisKA"/>
    <property type="match status" value="1"/>
</dbReference>
<dbReference type="Proteomes" id="UP000256345">
    <property type="component" value="Unassembled WGS sequence"/>
</dbReference>
<comment type="subcellular location">
    <subcellularLocation>
        <location evidence="2">Membrane</location>
        <topology evidence="2">Multi-pass membrane protein</topology>
    </subcellularLocation>
</comment>
<dbReference type="InterPro" id="IPR000700">
    <property type="entry name" value="PAS-assoc_C"/>
</dbReference>
<dbReference type="InterPro" id="IPR005467">
    <property type="entry name" value="His_kinase_dom"/>
</dbReference>
<feature type="domain" description="Histidine kinase" evidence="14">
    <location>
        <begin position="215"/>
        <end position="431"/>
    </location>
</feature>
<evidence type="ECO:0000256" key="12">
    <source>
        <dbReference type="ARBA" id="ARBA00023136"/>
    </source>
</evidence>
<accession>A0ABX9JXC5</accession>
<evidence type="ECO:0000256" key="7">
    <source>
        <dbReference type="ARBA" id="ARBA00022741"/>
    </source>
</evidence>
<dbReference type="Pfam" id="PF02518">
    <property type="entry name" value="HATPase_c"/>
    <property type="match status" value="1"/>
</dbReference>
<dbReference type="InterPro" id="IPR004358">
    <property type="entry name" value="Sig_transdc_His_kin-like_C"/>
</dbReference>
<comment type="caution">
    <text evidence="17">The sequence shown here is derived from an EMBL/GenBank/DDBJ whole genome shotgun (WGS) entry which is preliminary data.</text>
</comment>
<dbReference type="SUPFAM" id="SSF55785">
    <property type="entry name" value="PYP-like sensor domain (PAS domain)"/>
    <property type="match status" value="1"/>
</dbReference>
<dbReference type="EC" id="2.7.13.3" evidence="3"/>
<dbReference type="CDD" id="cd00082">
    <property type="entry name" value="HisKA"/>
    <property type="match status" value="1"/>
</dbReference>
<keyword evidence="11" id="KW-0902">Two-component regulatory system</keyword>
<evidence type="ECO:0000256" key="9">
    <source>
        <dbReference type="ARBA" id="ARBA00022840"/>
    </source>
</evidence>
<dbReference type="CDD" id="cd00130">
    <property type="entry name" value="PAS"/>
    <property type="match status" value="1"/>
</dbReference>
<dbReference type="SMART" id="SM00387">
    <property type="entry name" value="HATPase_c"/>
    <property type="match status" value="1"/>
</dbReference>
<keyword evidence="5" id="KW-0808">Transferase</keyword>
<evidence type="ECO:0000259" key="15">
    <source>
        <dbReference type="PROSITE" id="PS50112"/>
    </source>
</evidence>
<dbReference type="InterPro" id="IPR003661">
    <property type="entry name" value="HisK_dim/P_dom"/>
</dbReference>
<keyword evidence="10 13" id="KW-1133">Transmembrane helix</keyword>
<evidence type="ECO:0000256" key="13">
    <source>
        <dbReference type="SAM" id="Phobius"/>
    </source>
</evidence>
<dbReference type="InterPro" id="IPR000014">
    <property type="entry name" value="PAS"/>
</dbReference>
<feature type="transmembrane region" description="Helical" evidence="13">
    <location>
        <begin position="51"/>
        <end position="68"/>
    </location>
</feature>
<dbReference type="NCBIfam" id="TIGR00229">
    <property type="entry name" value="sensory_box"/>
    <property type="match status" value="1"/>
</dbReference>
<feature type="domain" description="PAS" evidence="15">
    <location>
        <begin position="78"/>
        <end position="155"/>
    </location>
</feature>
<reference evidence="17 18" key="1">
    <citation type="submission" date="2018-08" db="EMBL/GenBank/DDBJ databases">
        <title>Genomic Encyclopedia of Archaeal and Bacterial Type Strains, Phase II (KMG-II): from individual species to whole genera.</title>
        <authorList>
            <person name="Goeker M."/>
        </authorList>
    </citation>
    <scope>NUCLEOTIDE SEQUENCE [LARGE SCALE GENOMIC DNA]</scope>
    <source>
        <strain evidence="17 18">DSM 2261</strain>
    </source>
</reference>
<dbReference type="PROSITE" id="PS50109">
    <property type="entry name" value="HIS_KIN"/>
    <property type="match status" value="1"/>
</dbReference>
<name>A0ABX9JXC5_9BACT</name>
<evidence type="ECO:0000256" key="3">
    <source>
        <dbReference type="ARBA" id="ARBA00012438"/>
    </source>
</evidence>
<dbReference type="PANTHER" id="PTHR42878">
    <property type="entry name" value="TWO-COMPONENT HISTIDINE KINASE"/>
    <property type="match status" value="1"/>
</dbReference>
<dbReference type="PRINTS" id="PR00344">
    <property type="entry name" value="BCTRLSENSOR"/>
</dbReference>
<dbReference type="PROSITE" id="PS50112">
    <property type="entry name" value="PAS"/>
    <property type="match status" value="1"/>
</dbReference>
<evidence type="ECO:0000259" key="14">
    <source>
        <dbReference type="PROSITE" id="PS50109"/>
    </source>
</evidence>
<dbReference type="Gene3D" id="1.10.287.130">
    <property type="match status" value="1"/>
</dbReference>
<proteinExistence type="predicted"/>
<evidence type="ECO:0000313" key="18">
    <source>
        <dbReference type="Proteomes" id="UP000256345"/>
    </source>
</evidence>
<keyword evidence="4" id="KW-0597">Phosphoprotein</keyword>
<evidence type="ECO:0000256" key="2">
    <source>
        <dbReference type="ARBA" id="ARBA00004141"/>
    </source>
</evidence>
<evidence type="ECO:0000256" key="11">
    <source>
        <dbReference type="ARBA" id="ARBA00023012"/>
    </source>
</evidence>
<keyword evidence="6 13" id="KW-0812">Transmembrane</keyword>
<evidence type="ECO:0000256" key="5">
    <source>
        <dbReference type="ARBA" id="ARBA00022679"/>
    </source>
</evidence>
<keyword evidence="9" id="KW-0067">ATP-binding</keyword>
<evidence type="ECO:0000256" key="6">
    <source>
        <dbReference type="ARBA" id="ARBA00022692"/>
    </source>
</evidence>
<dbReference type="SUPFAM" id="SSF47384">
    <property type="entry name" value="Homodimeric domain of signal transducing histidine kinase"/>
    <property type="match status" value="1"/>
</dbReference>
<dbReference type="Pfam" id="PF13426">
    <property type="entry name" value="PAS_9"/>
    <property type="match status" value="1"/>
</dbReference>
<evidence type="ECO:0000259" key="16">
    <source>
        <dbReference type="PROSITE" id="PS50113"/>
    </source>
</evidence>
<feature type="domain" description="PAC" evidence="16">
    <location>
        <begin position="158"/>
        <end position="211"/>
    </location>
</feature>
<keyword evidence="8" id="KW-0418">Kinase</keyword>
<dbReference type="InterPro" id="IPR036097">
    <property type="entry name" value="HisK_dim/P_sf"/>
</dbReference>
<dbReference type="Gene3D" id="3.30.450.20">
    <property type="entry name" value="PAS domain"/>
    <property type="match status" value="1"/>
</dbReference>
<dbReference type="InterPro" id="IPR003594">
    <property type="entry name" value="HATPase_dom"/>
</dbReference>
<dbReference type="InterPro" id="IPR050351">
    <property type="entry name" value="BphY/WalK/GraS-like"/>
</dbReference>
<evidence type="ECO:0000256" key="10">
    <source>
        <dbReference type="ARBA" id="ARBA00022989"/>
    </source>
</evidence>
<organism evidence="17 18">
    <name type="scientific">Archangium gephyra</name>
    <dbReference type="NCBI Taxonomy" id="48"/>
    <lineage>
        <taxon>Bacteria</taxon>
        <taxon>Pseudomonadati</taxon>
        <taxon>Myxococcota</taxon>
        <taxon>Myxococcia</taxon>
        <taxon>Myxococcales</taxon>
        <taxon>Cystobacterineae</taxon>
        <taxon>Archangiaceae</taxon>
        <taxon>Archangium</taxon>
    </lineage>
</organism>
<dbReference type="InterPro" id="IPR035965">
    <property type="entry name" value="PAS-like_dom_sf"/>
</dbReference>
<keyword evidence="18" id="KW-1185">Reference proteome</keyword>